<accession>A0ABD0RS60</accession>
<evidence type="ECO:0000313" key="2">
    <source>
        <dbReference type="Proteomes" id="UP001529510"/>
    </source>
</evidence>
<proteinExistence type="predicted"/>
<evidence type="ECO:0000313" key="1">
    <source>
        <dbReference type="EMBL" id="KAL0200682.1"/>
    </source>
</evidence>
<dbReference type="AlphaFoldDB" id="A0ABD0RS60"/>
<keyword evidence="2" id="KW-1185">Reference proteome</keyword>
<organism evidence="1 2">
    <name type="scientific">Cirrhinus mrigala</name>
    <name type="common">Mrigala</name>
    <dbReference type="NCBI Taxonomy" id="683832"/>
    <lineage>
        <taxon>Eukaryota</taxon>
        <taxon>Metazoa</taxon>
        <taxon>Chordata</taxon>
        <taxon>Craniata</taxon>
        <taxon>Vertebrata</taxon>
        <taxon>Euteleostomi</taxon>
        <taxon>Actinopterygii</taxon>
        <taxon>Neopterygii</taxon>
        <taxon>Teleostei</taxon>
        <taxon>Ostariophysi</taxon>
        <taxon>Cypriniformes</taxon>
        <taxon>Cyprinidae</taxon>
        <taxon>Labeoninae</taxon>
        <taxon>Labeonini</taxon>
        <taxon>Cirrhinus</taxon>
    </lineage>
</organism>
<sequence length="82" mass="9231">MLGKRDSEVAVIFEDSETTASLMDGQEYQAGKFALQLRLECFKTILGAFDDPTIDVRDPISNGFYKDVWMSVSGRNATIYEK</sequence>
<gene>
    <name evidence="1" type="ORF">M9458_003869</name>
</gene>
<comment type="caution">
    <text evidence="1">The sequence shown here is derived from an EMBL/GenBank/DDBJ whole genome shotgun (WGS) entry which is preliminary data.</text>
</comment>
<feature type="non-terminal residue" evidence="1">
    <location>
        <position position="82"/>
    </location>
</feature>
<reference evidence="1 2" key="1">
    <citation type="submission" date="2024-05" db="EMBL/GenBank/DDBJ databases">
        <title>Genome sequencing and assembly of Indian major carp, Cirrhinus mrigala (Hamilton, 1822).</title>
        <authorList>
            <person name="Mohindra V."/>
            <person name="Chowdhury L.M."/>
            <person name="Lal K."/>
            <person name="Jena J.K."/>
        </authorList>
    </citation>
    <scope>NUCLEOTIDE SEQUENCE [LARGE SCALE GENOMIC DNA]</scope>
    <source>
        <strain evidence="1">CM1030</strain>
        <tissue evidence="1">Blood</tissue>
    </source>
</reference>
<dbReference type="EMBL" id="JAMKFB020000002">
    <property type="protein sequence ID" value="KAL0200682.1"/>
    <property type="molecule type" value="Genomic_DNA"/>
</dbReference>
<name>A0ABD0RS60_CIRMR</name>
<dbReference type="Proteomes" id="UP001529510">
    <property type="component" value="Unassembled WGS sequence"/>
</dbReference>
<protein>
    <submittedName>
        <fullName evidence="1">Uncharacterized protein</fullName>
    </submittedName>
</protein>